<accession>A0A9N9WMN7</accession>
<evidence type="ECO:0000313" key="2">
    <source>
        <dbReference type="EMBL" id="CAG9799248.1"/>
    </source>
</evidence>
<evidence type="ECO:0000256" key="1">
    <source>
        <dbReference type="SAM" id="MobiDB-lite"/>
    </source>
</evidence>
<reference evidence="2" key="1">
    <citation type="submission" date="2022-01" db="EMBL/GenBank/DDBJ databases">
        <authorList>
            <person name="King R."/>
        </authorList>
    </citation>
    <scope>NUCLEOTIDE SEQUENCE</scope>
</reference>
<feature type="region of interest" description="Disordered" evidence="1">
    <location>
        <begin position="417"/>
        <end position="436"/>
    </location>
</feature>
<name>A0A9N9WMN7_9DIPT</name>
<dbReference type="AlphaFoldDB" id="A0A9N9WMN7"/>
<evidence type="ECO:0000313" key="3">
    <source>
        <dbReference type="Proteomes" id="UP001153620"/>
    </source>
</evidence>
<protein>
    <submittedName>
        <fullName evidence="2">Uncharacterized protein</fullName>
    </submittedName>
</protein>
<sequence>MEKLNENDQTPKWSIEAKAAFTEFRKRRRTLPSPPYINHEKSIPIPKKQRGNIFGNSINNANGRSIANEFNAINDEANVENSTFSEHFMSVDLDLDSELDRTEVLCDDAEKNIALVREMINNKNDPYVILEKLTDGLSEYYKNSREALQKINSDNATRINRLNGQIVSLENDLYKKIDEVQENSDEKIKAIEISQKCTKESNTLWISFVDPGEVEKLRLKNRPDLIRETKNILNRMNIWTNSSNRMILDVNVQKVTVKIDGEYKNELILGAKFMNSYIVRDLKRLIMEYVKTQYLNKNYDSVRYTVRDNWSQEIWKILRVCYDLVNFKLIDKAQVTDTGVLVAYDKRNDKNNSQAKDDTIRVLVRNEKDLNALRVNINDVACNISTFQFYDSNYFKMNNCGRKSHKDKFASSMPMKQLSAVHEEPVNPTSSNTPSC</sequence>
<organism evidence="2 3">
    <name type="scientific">Chironomus riparius</name>
    <dbReference type="NCBI Taxonomy" id="315576"/>
    <lineage>
        <taxon>Eukaryota</taxon>
        <taxon>Metazoa</taxon>
        <taxon>Ecdysozoa</taxon>
        <taxon>Arthropoda</taxon>
        <taxon>Hexapoda</taxon>
        <taxon>Insecta</taxon>
        <taxon>Pterygota</taxon>
        <taxon>Neoptera</taxon>
        <taxon>Endopterygota</taxon>
        <taxon>Diptera</taxon>
        <taxon>Nematocera</taxon>
        <taxon>Chironomoidea</taxon>
        <taxon>Chironomidae</taxon>
        <taxon>Chironominae</taxon>
        <taxon>Chironomus</taxon>
    </lineage>
</organism>
<reference evidence="2" key="2">
    <citation type="submission" date="2022-10" db="EMBL/GenBank/DDBJ databases">
        <authorList>
            <consortium name="ENA_rothamsted_submissions"/>
            <consortium name="culmorum"/>
            <person name="King R."/>
        </authorList>
    </citation>
    <scope>NUCLEOTIDE SEQUENCE</scope>
</reference>
<keyword evidence="3" id="KW-1185">Reference proteome</keyword>
<feature type="compositionally biased region" description="Polar residues" evidence="1">
    <location>
        <begin position="427"/>
        <end position="436"/>
    </location>
</feature>
<gene>
    <name evidence="2" type="ORF">CHIRRI_LOCUS2217</name>
</gene>
<proteinExistence type="predicted"/>
<dbReference type="Proteomes" id="UP001153620">
    <property type="component" value="Chromosome 1"/>
</dbReference>
<dbReference type="EMBL" id="OU895877">
    <property type="protein sequence ID" value="CAG9799248.1"/>
    <property type="molecule type" value="Genomic_DNA"/>
</dbReference>